<dbReference type="Gene3D" id="2.10.70.10">
    <property type="entry name" value="Complement Module, domain 1"/>
    <property type="match status" value="5"/>
</dbReference>
<dbReference type="Ensembl" id="ENSVURT00010017896.1">
    <property type="protein sequence ID" value="ENSVURP00010015745.1"/>
    <property type="gene ID" value="ENSVURG00010012051.1"/>
</dbReference>
<feature type="domain" description="Sushi" evidence="10">
    <location>
        <begin position="111"/>
        <end position="175"/>
    </location>
</feature>
<dbReference type="SMART" id="SM00032">
    <property type="entry name" value="CCP"/>
    <property type="match status" value="5"/>
</dbReference>
<feature type="region of interest" description="Disordered" evidence="7">
    <location>
        <begin position="367"/>
        <end position="401"/>
    </location>
</feature>
<evidence type="ECO:0000256" key="7">
    <source>
        <dbReference type="SAM" id="MobiDB-lite"/>
    </source>
</evidence>
<dbReference type="FunFam" id="2.10.70.10:FF:000055">
    <property type="entry name" value="Complement decay-accelerating factor, GPI-anchored"/>
    <property type="match status" value="1"/>
</dbReference>
<protein>
    <recommendedName>
        <fullName evidence="10">Sushi domain-containing protein</fullName>
    </recommendedName>
</protein>
<evidence type="ECO:0000313" key="11">
    <source>
        <dbReference type="Ensembl" id="ENSVURP00010015745.1"/>
    </source>
</evidence>
<keyword evidence="8" id="KW-0472">Membrane</keyword>
<organism evidence="11 12">
    <name type="scientific">Vombatus ursinus</name>
    <name type="common">Common wombat</name>
    <dbReference type="NCBI Taxonomy" id="29139"/>
    <lineage>
        <taxon>Eukaryota</taxon>
        <taxon>Metazoa</taxon>
        <taxon>Chordata</taxon>
        <taxon>Craniata</taxon>
        <taxon>Vertebrata</taxon>
        <taxon>Euteleostomi</taxon>
        <taxon>Mammalia</taxon>
        <taxon>Metatheria</taxon>
        <taxon>Diprotodontia</taxon>
        <taxon>Vombatidae</taxon>
        <taxon>Vombatus</taxon>
    </lineage>
</organism>
<feature type="domain" description="Sushi" evidence="10">
    <location>
        <begin position="238"/>
        <end position="302"/>
    </location>
</feature>
<evidence type="ECO:0000259" key="10">
    <source>
        <dbReference type="PROSITE" id="PS50923"/>
    </source>
</evidence>
<dbReference type="OMA" id="CVKGPRP"/>
<reference evidence="11" key="3">
    <citation type="submission" date="2025-09" db="UniProtKB">
        <authorList>
            <consortium name="Ensembl"/>
        </authorList>
    </citation>
    <scope>IDENTIFICATION</scope>
</reference>
<keyword evidence="8" id="KW-1133">Transmembrane helix</keyword>
<feature type="domain" description="Sushi" evidence="10">
    <location>
        <begin position="303"/>
        <end position="362"/>
    </location>
</feature>
<dbReference type="InterPro" id="IPR035976">
    <property type="entry name" value="Sushi/SCR/CCP_sf"/>
</dbReference>
<dbReference type="PROSITE" id="PS50923">
    <property type="entry name" value="SUSHI"/>
    <property type="match status" value="4"/>
</dbReference>
<dbReference type="PANTHER" id="PTHR45656">
    <property type="entry name" value="PROTEIN CBR-CLEC-78"/>
    <property type="match status" value="1"/>
</dbReference>
<dbReference type="PANTHER" id="PTHR45656:SF15">
    <property type="entry name" value="SUSHI DOMAIN-CONTAINING PROTEIN"/>
    <property type="match status" value="1"/>
</dbReference>
<keyword evidence="1 6" id="KW-0768">Sushi</keyword>
<dbReference type="RefSeq" id="XP_027727463.1">
    <property type="nucleotide sequence ID" value="XM_027871662.1"/>
</dbReference>
<dbReference type="GeneTree" id="ENSGT00940000161381"/>
<evidence type="ECO:0000313" key="12">
    <source>
        <dbReference type="Proteomes" id="UP000314987"/>
    </source>
</evidence>
<dbReference type="InterPro" id="IPR000436">
    <property type="entry name" value="Sushi_SCR_CCP_dom"/>
</dbReference>
<feature type="chain" id="PRO_5021313789" description="Sushi domain-containing protein" evidence="9">
    <location>
        <begin position="48"/>
        <end position="467"/>
    </location>
</feature>
<sequence length="467" mass="51603">MFRVRGARVHLDQRAAAMGACPRRGAWLRSVGLLGALALLALPRASGDCSAATLPVILHAHPEEYDADKTFVPGYSVVYKCDTGYVKLPGKTDIIYCQGVEWSKMSQFCDRSCGTPNRYTSMQLNATFINKNYFPINSTVAYLCRPGYTLSKFGPLISTCQDDATWSPVSESCKRKSCPRPEDLEHGQVHIATDILFGSRIVYSCDEGYTLIGDDTRNCEVNGNQVLWSGSVPYCKINNCVPPPNIQDGKHSGVNKDIFTYGEAVTYRCDSRGRNQLSLIGEATIFCDKDGEWNKPPPECKEVRCKTPKVDNAIQITGFGSFHTYKDTIDFECKDGYVFKSNSRITCEADNNWSPALPVCHAVLEPPSKEPPVSSHPGLRNTSQPEPPVSSQPGPPLPPNKEPQGLSVGIIIVIVLIAGIVLAIIGFILYRQYMQKGTYVTDEIHKEETHLNSVTAKEDTLMKERFT</sequence>
<keyword evidence="3" id="KW-0677">Repeat</keyword>
<evidence type="ECO:0000256" key="3">
    <source>
        <dbReference type="ARBA" id="ARBA00022737"/>
    </source>
</evidence>
<evidence type="ECO:0000256" key="2">
    <source>
        <dbReference type="ARBA" id="ARBA00022729"/>
    </source>
</evidence>
<accession>A0A4X2L274</accession>
<feature type="compositionally biased region" description="Pro residues" evidence="7">
    <location>
        <begin position="385"/>
        <end position="401"/>
    </location>
</feature>
<evidence type="ECO:0000256" key="4">
    <source>
        <dbReference type="ARBA" id="ARBA00023157"/>
    </source>
</evidence>
<feature type="transmembrane region" description="Helical" evidence="8">
    <location>
        <begin position="406"/>
        <end position="430"/>
    </location>
</feature>
<evidence type="ECO:0000256" key="9">
    <source>
        <dbReference type="SAM" id="SignalP"/>
    </source>
</evidence>
<dbReference type="FunFam" id="2.10.70.10:FF:000014">
    <property type="entry name" value="Membrane cofactor protein"/>
    <property type="match status" value="1"/>
</dbReference>
<proteinExistence type="predicted"/>
<feature type="signal peptide" evidence="9">
    <location>
        <begin position="1"/>
        <end position="47"/>
    </location>
</feature>
<dbReference type="AlphaFoldDB" id="A0A4X2L274"/>
<comment type="caution">
    <text evidence="6">Lacks conserved residue(s) required for the propagation of feature annotation.</text>
</comment>
<feature type="disulfide bond" evidence="6">
    <location>
        <begin position="333"/>
        <end position="360"/>
    </location>
</feature>
<reference evidence="12" key="1">
    <citation type="submission" date="2018-12" db="EMBL/GenBank/DDBJ databases">
        <authorList>
            <person name="Yazar S."/>
        </authorList>
    </citation>
    <scope>NUCLEOTIDE SEQUENCE [LARGE SCALE GENOMIC DNA]</scope>
</reference>
<dbReference type="Pfam" id="PF00084">
    <property type="entry name" value="Sushi"/>
    <property type="match status" value="5"/>
</dbReference>
<gene>
    <name evidence="11" type="primary">LOC114050102</name>
</gene>
<reference evidence="11" key="2">
    <citation type="submission" date="2025-08" db="UniProtKB">
        <authorList>
            <consortium name="Ensembl"/>
        </authorList>
    </citation>
    <scope>IDENTIFICATION</scope>
</reference>
<evidence type="ECO:0000256" key="6">
    <source>
        <dbReference type="PROSITE-ProRule" id="PRU00302"/>
    </source>
</evidence>
<evidence type="ECO:0000256" key="8">
    <source>
        <dbReference type="SAM" id="Phobius"/>
    </source>
</evidence>
<dbReference type="SUPFAM" id="SSF57535">
    <property type="entry name" value="Complement control module/SCR domain"/>
    <property type="match status" value="5"/>
</dbReference>
<dbReference type="CDD" id="cd00033">
    <property type="entry name" value="CCP"/>
    <property type="match status" value="4"/>
</dbReference>
<keyword evidence="8" id="KW-0812">Transmembrane</keyword>
<keyword evidence="5" id="KW-0325">Glycoprotein</keyword>
<dbReference type="InterPro" id="IPR051277">
    <property type="entry name" value="SEZ6_CSMD_C4BPB_Regulators"/>
</dbReference>
<keyword evidence="12" id="KW-1185">Reference proteome</keyword>
<dbReference type="STRING" id="29139.ENSVURP00010015745"/>
<evidence type="ECO:0000256" key="5">
    <source>
        <dbReference type="ARBA" id="ARBA00023180"/>
    </source>
</evidence>
<dbReference type="Proteomes" id="UP000314987">
    <property type="component" value="Unassembled WGS sequence"/>
</dbReference>
<dbReference type="RefSeq" id="XP_027727464.1">
    <property type="nucleotide sequence ID" value="XM_027871663.1"/>
</dbReference>
<feature type="domain" description="Sushi" evidence="10">
    <location>
        <begin position="176"/>
        <end position="237"/>
    </location>
</feature>
<evidence type="ECO:0000256" key="1">
    <source>
        <dbReference type="ARBA" id="ARBA00022659"/>
    </source>
</evidence>
<name>A0A4X2L274_VOMUR</name>
<dbReference type="GeneID" id="114050102"/>
<keyword evidence="4 6" id="KW-1015">Disulfide bond</keyword>
<keyword evidence="2 9" id="KW-0732">Signal</keyword>